<reference evidence="2" key="1">
    <citation type="submission" date="2021-03" db="EMBL/GenBank/DDBJ databases">
        <authorList>
            <person name="Bekaert M."/>
        </authorList>
    </citation>
    <scope>NUCLEOTIDE SEQUENCE</scope>
</reference>
<evidence type="ECO:0000256" key="1">
    <source>
        <dbReference type="SAM" id="Coils"/>
    </source>
</evidence>
<gene>
    <name evidence="2" type="ORF">MEDL_37766</name>
</gene>
<evidence type="ECO:0000313" key="3">
    <source>
        <dbReference type="Proteomes" id="UP000683360"/>
    </source>
</evidence>
<protein>
    <submittedName>
        <fullName evidence="2">Uncharacterized protein</fullName>
    </submittedName>
</protein>
<evidence type="ECO:0000313" key="2">
    <source>
        <dbReference type="EMBL" id="CAG2224541.1"/>
    </source>
</evidence>
<dbReference type="OrthoDB" id="6149191at2759"/>
<organism evidence="2 3">
    <name type="scientific">Mytilus edulis</name>
    <name type="common">Blue mussel</name>
    <dbReference type="NCBI Taxonomy" id="6550"/>
    <lineage>
        <taxon>Eukaryota</taxon>
        <taxon>Metazoa</taxon>
        <taxon>Spiralia</taxon>
        <taxon>Lophotrochozoa</taxon>
        <taxon>Mollusca</taxon>
        <taxon>Bivalvia</taxon>
        <taxon>Autobranchia</taxon>
        <taxon>Pteriomorphia</taxon>
        <taxon>Mytilida</taxon>
        <taxon>Mytiloidea</taxon>
        <taxon>Mytilidae</taxon>
        <taxon>Mytilinae</taxon>
        <taxon>Mytilus</taxon>
    </lineage>
</organism>
<keyword evidence="3" id="KW-1185">Reference proteome</keyword>
<proteinExistence type="predicted"/>
<dbReference type="EMBL" id="CAJPWZ010001808">
    <property type="protein sequence ID" value="CAG2224541.1"/>
    <property type="molecule type" value="Genomic_DNA"/>
</dbReference>
<comment type="caution">
    <text evidence="2">The sequence shown here is derived from an EMBL/GenBank/DDBJ whole genome shotgun (WGS) entry which is preliminary data.</text>
</comment>
<name>A0A8S3SSD9_MYTED</name>
<accession>A0A8S3SSD9</accession>
<dbReference type="Proteomes" id="UP000683360">
    <property type="component" value="Unassembled WGS sequence"/>
</dbReference>
<feature type="coiled-coil region" evidence="1">
    <location>
        <begin position="148"/>
        <end position="175"/>
    </location>
</feature>
<dbReference type="AlphaFoldDB" id="A0A8S3SSD9"/>
<sequence>MAFRNSPSTQSTEYSPFSMVFGKEMNLPFDASVLPKDNLSKDAKHHLEEIISNLKITQDLAAENIKLKQAKMKERYDKNIKIPEFRLRDKDLEHRYIKHFSRIYYAMEIAEHALARSEHFRECYSKETDTVKEVHVIKDNYHELLKRVINNEIKIEDLKSREDQLKHELENVKKYMTCQLEELNDITIDNHDKLNDTKAALMKTMISFSQSLKLLNETMQELSHRQPEKLQCEENQTECNCTGSYVYHVINIVLILGELIIIHRY</sequence>
<keyword evidence="1" id="KW-0175">Coiled coil</keyword>